<keyword evidence="1" id="KW-1133">Transmembrane helix</keyword>
<accession>A0A375YT01</accession>
<dbReference type="AlphaFoldDB" id="A0A375YT01"/>
<keyword evidence="1" id="KW-0812">Transmembrane</keyword>
<evidence type="ECO:0000313" key="2">
    <source>
        <dbReference type="EMBL" id="SRX91956.1"/>
    </source>
</evidence>
<keyword evidence="3" id="KW-1185">Reference proteome</keyword>
<gene>
    <name evidence="2" type="ORF">MSP7336_00177</name>
</gene>
<sequence>MLVGGIYIAVKALHSEDVEDSGNPPRHASGEETSLRDALLFVLGVPAFVAGGASFIWWGINSGLLSVLGLGLATFTMSVLSIPHAIPVLKWLLRRLKP</sequence>
<evidence type="ECO:0000313" key="3">
    <source>
        <dbReference type="Proteomes" id="UP000252015"/>
    </source>
</evidence>
<feature type="transmembrane region" description="Helical" evidence="1">
    <location>
        <begin position="72"/>
        <end position="93"/>
    </location>
</feature>
<dbReference type="Proteomes" id="UP000252015">
    <property type="component" value="Unassembled WGS sequence"/>
</dbReference>
<proteinExistence type="predicted"/>
<dbReference type="EMBL" id="UEGW01000001">
    <property type="protein sequence ID" value="SRX91956.1"/>
    <property type="molecule type" value="Genomic_DNA"/>
</dbReference>
<keyword evidence="1" id="KW-0472">Membrane</keyword>
<name>A0A375YT01_MYCSH</name>
<reference evidence="2 3" key="1">
    <citation type="submission" date="2018-05" db="EMBL/GenBank/DDBJ databases">
        <authorList>
            <consortium name="IHU Genomes"/>
        </authorList>
    </citation>
    <scope>NUCLEOTIDE SEQUENCE [LARGE SCALE GENOMIC DNA]</scope>
    <source>
        <strain evidence="2 3">P7336</strain>
    </source>
</reference>
<organism evidence="2 3">
    <name type="scientific">Mycobacterium shimoidei</name>
    <dbReference type="NCBI Taxonomy" id="29313"/>
    <lineage>
        <taxon>Bacteria</taxon>
        <taxon>Bacillati</taxon>
        <taxon>Actinomycetota</taxon>
        <taxon>Actinomycetes</taxon>
        <taxon>Mycobacteriales</taxon>
        <taxon>Mycobacteriaceae</taxon>
        <taxon>Mycobacterium</taxon>
    </lineage>
</organism>
<feature type="transmembrane region" description="Helical" evidence="1">
    <location>
        <begin position="38"/>
        <end position="60"/>
    </location>
</feature>
<protein>
    <submittedName>
        <fullName evidence="2">Uncharacterized protein</fullName>
    </submittedName>
</protein>
<evidence type="ECO:0000256" key="1">
    <source>
        <dbReference type="SAM" id="Phobius"/>
    </source>
</evidence>